<dbReference type="PANTHER" id="PTHR30024:SF47">
    <property type="entry name" value="TAURINE-BINDING PERIPLASMIC PROTEIN"/>
    <property type="match status" value="1"/>
</dbReference>
<evidence type="ECO:0000256" key="4">
    <source>
        <dbReference type="SAM" id="SignalP"/>
    </source>
</evidence>
<keyword evidence="3 4" id="KW-0732">Signal</keyword>
<dbReference type="NCBIfam" id="TIGR03427">
    <property type="entry name" value="ABC_peri_uca"/>
    <property type="match status" value="1"/>
</dbReference>
<comment type="subcellular location">
    <subcellularLocation>
        <location evidence="1">Periplasm</location>
    </subcellularLocation>
</comment>
<evidence type="ECO:0000313" key="6">
    <source>
        <dbReference type="Proteomes" id="UP000540989"/>
    </source>
</evidence>
<accession>A0A7W8E2X6</accession>
<comment type="caution">
    <text evidence="5">The sequence shown here is derived from an EMBL/GenBank/DDBJ whole genome shotgun (WGS) entry which is preliminary data.</text>
</comment>
<gene>
    <name evidence="5" type="ORF">HDF16_001672</name>
</gene>
<dbReference type="EMBL" id="JACHIP010000002">
    <property type="protein sequence ID" value="MBB5056987.1"/>
    <property type="molecule type" value="Genomic_DNA"/>
</dbReference>
<sequence length="364" mass="39465">MRDTQASKSRSLLYAAAAFLLLATCVSSQAKADVPTFTVGWSVYAGWNPYFYMQKSGILKKWADKYGIAIKVQRFDYAASLDAFVAKNIDACTMTNMEAFDLPAAAGVDSTAIIVGDYSNGNDAIIVRNGLTFDKLPGQKIMLVQKTVSEYLLERGMVLNGQQANLSKLKLINTSDSDIVAAFMNNKSNPVVVTWKPLVSQILADKSVHSIFDSSKIPGEILDLLVVRTEVLNRPDGSGQKFAKAVSGAWYETVAQLAAGQANAIKYSAGASGDSVESYKEQLKTTSLFATPKSAADFTTSPTIKQKMDLVRQFCFAHGLLGQGIKSADDVAIIYPDGSIQGKKDRVRLRFNATYMQAAQQGKL</sequence>
<reference evidence="5 6" key="1">
    <citation type="submission" date="2020-08" db="EMBL/GenBank/DDBJ databases">
        <title>Genomic Encyclopedia of Type Strains, Phase IV (KMG-V): Genome sequencing to study the core and pangenomes of soil and plant-associated prokaryotes.</title>
        <authorList>
            <person name="Whitman W."/>
        </authorList>
    </citation>
    <scope>NUCLEOTIDE SEQUENCE [LARGE SCALE GENOMIC DNA]</scope>
    <source>
        <strain evidence="5 6">M8UP14</strain>
    </source>
</reference>
<evidence type="ECO:0000313" key="5">
    <source>
        <dbReference type="EMBL" id="MBB5056987.1"/>
    </source>
</evidence>
<dbReference type="AlphaFoldDB" id="A0A7W8E2X6"/>
<dbReference type="PANTHER" id="PTHR30024">
    <property type="entry name" value="ALIPHATIC SULFONATES-BINDING PROTEIN-RELATED"/>
    <property type="match status" value="1"/>
</dbReference>
<evidence type="ECO:0000256" key="2">
    <source>
        <dbReference type="ARBA" id="ARBA00010742"/>
    </source>
</evidence>
<evidence type="ECO:0000256" key="3">
    <source>
        <dbReference type="ARBA" id="ARBA00022729"/>
    </source>
</evidence>
<dbReference type="Proteomes" id="UP000540989">
    <property type="component" value="Unassembled WGS sequence"/>
</dbReference>
<comment type="similarity">
    <text evidence="2">Belongs to the bacterial solute-binding protein SsuA/TauA family.</text>
</comment>
<keyword evidence="6" id="KW-1185">Reference proteome</keyword>
<feature type="chain" id="PRO_5030574205" evidence="4">
    <location>
        <begin position="33"/>
        <end position="364"/>
    </location>
</feature>
<proteinExistence type="inferred from homology"/>
<feature type="signal peptide" evidence="4">
    <location>
        <begin position="1"/>
        <end position="32"/>
    </location>
</feature>
<organism evidence="5 6">
    <name type="scientific">Granulicella aggregans</name>
    <dbReference type="NCBI Taxonomy" id="474949"/>
    <lineage>
        <taxon>Bacteria</taxon>
        <taxon>Pseudomonadati</taxon>
        <taxon>Acidobacteriota</taxon>
        <taxon>Terriglobia</taxon>
        <taxon>Terriglobales</taxon>
        <taxon>Acidobacteriaceae</taxon>
        <taxon>Granulicella</taxon>
    </lineage>
</organism>
<protein>
    <submittedName>
        <fullName evidence="5">NitT/TauT family transport system substrate-binding protein</fullName>
    </submittedName>
</protein>
<dbReference type="Gene3D" id="3.40.190.10">
    <property type="entry name" value="Periplasmic binding protein-like II"/>
    <property type="match status" value="2"/>
</dbReference>
<evidence type="ECO:0000256" key="1">
    <source>
        <dbReference type="ARBA" id="ARBA00004418"/>
    </source>
</evidence>
<dbReference type="InterPro" id="IPR017793">
    <property type="entry name" value="ABC_transptr_urea-assoc_sub-bd"/>
</dbReference>
<dbReference type="RefSeq" id="WP_184215414.1">
    <property type="nucleotide sequence ID" value="NZ_JACHIP010000002.1"/>
</dbReference>
<dbReference type="SUPFAM" id="SSF53850">
    <property type="entry name" value="Periplasmic binding protein-like II"/>
    <property type="match status" value="1"/>
</dbReference>
<dbReference type="GO" id="GO:0042597">
    <property type="term" value="C:periplasmic space"/>
    <property type="evidence" value="ECO:0007669"/>
    <property type="project" value="UniProtKB-SubCell"/>
</dbReference>
<name>A0A7W8E2X6_9BACT</name>